<reference evidence="3" key="1">
    <citation type="journal article" date="2019" name="Int. J. Syst. Evol. Microbiol.">
        <title>The Global Catalogue of Microorganisms (GCM) 10K type strain sequencing project: providing services to taxonomists for standard genome sequencing and annotation.</title>
        <authorList>
            <consortium name="The Broad Institute Genomics Platform"/>
            <consortium name="The Broad Institute Genome Sequencing Center for Infectious Disease"/>
            <person name="Wu L."/>
            <person name="Ma J."/>
        </authorList>
    </citation>
    <scope>NUCLEOTIDE SEQUENCE [LARGE SCALE GENOMIC DNA]</scope>
    <source>
        <strain evidence="3">CGMCC 1.3601</strain>
    </source>
</reference>
<dbReference type="PANTHER" id="PTHR33336:SF3">
    <property type="entry name" value="ABM DOMAIN-CONTAINING PROTEIN"/>
    <property type="match status" value="1"/>
</dbReference>
<dbReference type="PANTHER" id="PTHR33336">
    <property type="entry name" value="QUINOL MONOOXYGENASE YGIN-RELATED"/>
    <property type="match status" value="1"/>
</dbReference>
<dbReference type="SUPFAM" id="SSF54909">
    <property type="entry name" value="Dimeric alpha+beta barrel"/>
    <property type="match status" value="1"/>
</dbReference>
<protein>
    <recommendedName>
        <fullName evidence="1">ABM domain-containing protein</fullName>
    </recommendedName>
</protein>
<dbReference type="InterPro" id="IPR050744">
    <property type="entry name" value="AI-2_Isomerase_LsrG"/>
</dbReference>
<name>A0ABQ2CJR4_9MICC</name>
<evidence type="ECO:0000313" key="2">
    <source>
        <dbReference type="EMBL" id="GGI86571.1"/>
    </source>
</evidence>
<organism evidence="2 3">
    <name type="scientific">Pseudarthrobacter scleromae</name>
    <dbReference type="NCBI Taxonomy" id="158897"/>
    <lineage>
        <taxon>Bacteria</taxon>
        <taxon>Bacillati</taxon>
        <taxon>Actinomycetota</taxon>
        <taxon>Actinomycetes</taxon>
        <taxon>Micrococcales</taxon>
        <taxon>Micrococcaceae</taxon>
        <taxon>Pseudarthrobacter</taxon>
    </lineage>
</organism>
<dbReference type="InterPro" id="IPR007138">
    <property type="entry name" value="ABM_dom"/>
</dbReference>
<proteinExistence type="predicted"/>
<gene>
    <name evidence="2" type="ORF">GCM10007175_24700</name>
</gene>
<comment type="caution">
    <text evidence="2">The sequence shown here is derived from an EMBL/GenBank/DDBJ whole genome shotgun (WGS) entry which is preliminary data.</text>
</comment>
<feature type="domain" description="ABM" evidence="1">
    <location>
        <begin position="12"/>
        <end position="103"/>
    </location>
</feature>
<keyword evidence="3" id="KW-1185">Reference proteome</keyword>
<dbReference type="InterPro" id="IPR011008">
    <property type="entry name" value="Dimeric_a/b-barrel"/>
</dbReference>
<dbReference type="Gene3D" id="3.30.70.100">
    <property type="match status" value="1"/>
</dbReference>
<dbReference type="PROSITE" id="PS51725">
    <property type="entry name" value="ABM"/>
    <property type="match status" value="1"/>
</dbReference>
<dbReference type="RefSeq" id="WP_229675360.1">
    <property type="nucleotide sequence ID" value="NZ_BMKV01000004.1"/>
</dbReference>
<accession>A0ABQ2CJR4</accession>
<sequence>MPHTTAGQEETQVWLMPVFIAKAGQEATLRETLLGLQVVSRKDAGCLEYTVFADDQRPDTFVLFEGWARHEDLRAHNDEAHVKEFVKAVQPLLAGPFTVTPITPLA</sequence>
<dbReference type="Proteomes" id="UP000658754">
    <property type="component" value="Unassembled WGS sequence"/>
</dbReference>
<evidence type="ECO:0000313" key="3">
    <source>
        <dbReference type="Proteomes" id="UP000658754"/>
    </source>
</evidence>
<evidence type="ECO:0000259" key="1">
    <source>
        <dbReference type="PROSITE" id="PS51725"/>
    </source>
</evidence>
<dbReference type="EMBL" id="BMKV01000004">
    <property type="protein sequence ID" value="GGI86571.1"/>
    <property type="molecule type" value="Genomic_DNA"/>
</dbReference>
<dbReference type="Pfam" id="PF03992">
    <property type="entry name" value="ABM"/>
    <property type="match status" value="1"/>
</dbReference>